<keyword evidence="2" id="KW-0645">Protease</keyword>
<dbReference type="GO" id="GO:0006508">
    <property type="term" value="P:proteolysis"/>
    <property type="evidence" value="ECO:0007669"/>
    <property type="project" value="UniProtKB-KW"/>
</dbReference>
<sequence length="295" mass="34611">MATDKEAKDVIDKFIDNVFNFDVLTKERIKEKDEEIKKITTDDMYEKVVYIRPYVGVIQSLNPQHVQYESFSNNGYDIEAELSFRKVSYLVDKGSIPTDSLSTLTVHLVERNQELLIDYFDEIQDVLYGEYMEEEYVFDEDVPLSTILALDLNDNLKSLSNIKYMFKGAPKENPFGTDKDVYIDTYNLLYWLYLGEDEELAYPMNINYFFTEGRFFTIFGKGHKYKVDVSKFIVGDILFFGRSDTNIGIYVGDGEFISMMGKFPKDETPIGKYKLDDYWNEFNGRVMRFDEEVYI</sequence>
<evidence type="ECO:0000256" key="4">
    <source>
        <dbReference type="ARBA" id="ARBA00022807"/>
    </source>
</evidence>
<dbReference type="KEGG" id="vg:22276512"/>
<proteinExistence type="inferred from homology"/>
<dbReference type="InterPro" id="IPR038765">
    <property type="entry name" value="Papain-like_cys_pep_sf"/>
</dbReference>
<reference evidence="6 7" key="1">
    <citation type="journal article" date="2014" name="PLoS ONE">
        <title>Improving the Safety of Staphylococcus aureus Polyvalent Phages by Their Production on a Staphylococcus xylosus Strain.</title>
        <authorList>
            <person name="El Haddad L."/>
            <person name="Ben Abdallah N."/>
            <person name="Plante P.L."/>
            <person name="Dumaresq J."/>
            <person name="Katsarava R."/>
            <person name="Labrie S."/>
            <person name="Corbeil J."/>
            <person name="St-Gelais D."/>
            <person name="Moineau S."/>
        </authorList>
    </citation>
    <scope>NUCLEOTIDE SEQUENCE [LARGE SCALE GENOMIC DNA]</scope>
</reference>
<dbReference type="InterPro" id="IPR058723">
    <property type="entry name" value="Lid_Weld"/>
</dbReference>
<feature type="domain" description="NlpC/P60" evidence="5">
    <location>
        <begin position="145"/>
        <end position="290"/>
    </location>
</feature>
<accession>A0A075BEU1</accession>
<evidence type="ECO:0000259" key="5">
    <source>
        <dbReference type="PROSITE" id="PS51935"/>
    </source>
</evidence>
<name>A0A075BEU1_9CAUD</name>
<evidence type="ECO:0000313" key="7">
    <source>
        <dbReference type="Proteomes" id="UP000028568"/>
    </source>
</evidence>
<evidence type="ECO:0000256" key="1">
    <source>
        <dbReference type="ARBA" id="ARBA00007074"/>
    </source>
</evidence>
<dbReference type="InterPro" id="IPR000064">
    <property type="entry name" value="NLP_P60_dom"/>
</dbReference>
<dbReference type="SUPFAM" id="SSF54001">
    <property type="entry name" value="Cysteine proteinases"/>
    <property type="match status" value="1"/>
</dbReference>
<dbReference type="EMBL" id="KC012913">
    <property type="protein sequence ID" value="AFX93366.1"/>
    <property type="molecule type" value="Genomic_DNA"/>
</dbReference>
<protein>
    <submittedName>
        <fullName evidence="6">Tail lysin</fullName>
    </submittedName>
</protein>
<evidence type="ECO:0000256" key="3">
    <source>
        <dbReference type="ARBA" id="ARBA00022801"/>
    </source>
</evidence>
<comment type="similarity">
    <text evidence="1">Belongs to the peptidase C40 family.</text>
</comment>
<dbReference type="SMR" id="A0A075BEU1"/>
<keyword evidence="3" id="KW-0378">Hydrolase</keyword>
<evidence type="ECO:0000256" key="2">
    <source>
        <dbReference type="ARBA" id="ARBA00022670"/>
    </source>
</evidence>
<dbReference type="RefSeq" id="YP_009098249.1">
    <property type="nucleotide sequence ID" value="NC_025417.1"/>
</dbReference>
<dbReference type="Proteomes" id="UP000028568">
    <property type="component" value="Segment"/>
</dbReference>
<organism evidence="6 7">
    <name type="scientific">Staphylococcus phage Team1</name>
    <dbReference type="NCBI Taxonomy" id="1262512"/>
    <lineage>
        <taxon>Viruses</taxon>
        <taxon>Duplodnaviria</taxon>
        <taxon>Heunggongvirae</taxon>
        <taxon>Uroviricota</taxon>
        <taxon>Caudoviricetes</taxon>
        <taxon>Herelleviridae</taxon>
        <taxon>Twortvirinae</taxon>
        <taxon>Kayvirus</taxon>
        <taxon>Kayvirus G1</taxon>
    </lineage>
</organism>
<dbReference type="GeneID" id="22276512"/>
<evidence type="ECO:0000313" key="6">
    <source>
        <dbReference type="EMBL" id="AFX93366.1"/>
    </source>
</evidence>
<dbReference type="Gene3D" id="3.90.1720.10">
    <property type="entry name" value="endopeptidase domain like (from Nostoc punctiforme)"/>
    <property type="match status" value="1"/>
</dbReference>
<dbReference type="Pfam" id="PF26537">
    <property type="entry name" value="Phi812_weld_lid"/>
    <property type="match status" value="1"/>
</dbReference>
<keyword evidence="4" id="KW-0788">Thiol protease</keyword>
<dbReference type="GO" id="GO:0001897">
    <property type="term" value="P:symbiont-mediated cytolysis of host cell"/>
    <property type="evidence" value="ECO:0007669"/>
    <property type="project" value="UniProtKB-ARBA"/>
</dbReference>
<dbReference type="GO" id="GO:0008234">
    <property type="term" value="F:cysteine-type peptidase activity"/>
    <property type="evidence" value="ECO:0007669"/>
    <property type="project" value="UniProtKB-KW"/>
</dbReference>
<dbReference type="PROSITE" id="PS51935">
    <property type="entry name" value="NLPC_P60"/>
    <property type="match status" value="1"/>
</dbReference>